<dbReference type="CDD" id="cd00293">
    <property type="entry name" value="USP-like"/>
    <property type="match status" value="1"/>
</dbReference>
<dbReference type="PRINTS" id="PR01438">
    <property type="entry name" value="UNVRSLSTRESS"/>
</dbReference>
<reference evidence="3 4" key="1">
    <citation type="submission" date="2016-04" db="EMBL/GenBank/DDBJ databases">
        <title>Comparative Genomics and Epigenetics of Sporosarcina ureae.</title>
        <authorList>
            <person name="Oliver A.S."/>
            <person name="Cooper K.K."/>
        </authorList>
    </citation>
    <scope>NUCLEOTIDE SEQUENCE [LARGE SCALE GENOMIC DNA]</scope>
    <source>
        <strain evidence="3 4">S204</strain>
    </source>
</reference>
<evidence type="ECO:0000256" key="1">
    <source>
        <dbReference type="ARBA" id="ARBA00008791"/>
    </source>
</evidence>
<evidence type="ECO:0000259" key="2">
    <source>
        <dbReference type="Pfam" id="PF00582"/>
    </source>
</evidence>
<organism evidence="3 4">
    <name type="scientific">Sporosarcina ureae</name>
    <dbReference type="NCBI Taxonomy" id="1571"/>
    <lineage>
        <taxon>Bacteria</taxon>
        <taxon>Bacillati</taxon>
        <taxon>Bacillota</taxon>
        <taxon>Bacilli</taxon>
        <taxon>Bacillales</taxon>
        <taxon>Caryophanaceae</taxon>
        <taxon>Sporosarcina</taxon>
    </lineage>
</organism>
<dbReference type="Pfam" id="PF00582">
    <property type="entry name" value="Usp"/>
    <property type="match status" value="1"/>
</dbReference>
<accession>A0ABN4YT53</accession>
<keyword evidence="4" id="KW-1185">Reference proteome</keyword>
<dbReference type="InterPro" id="IPR006015">
    <property type="entry name" value="Universal_stress_UspA"/>
</dbReference>
<dbReference type="EMBL" id="CP015108">
    <property type="protein sequence ID" value="ARF13931.1"/>
    <property type="molecule type" value="Genomic_DNA"/>
</dbReference>
<dbReference type="InterPro" id="IPR014729">
    <property type="entry name" value="Rossmann-like_a/b/a_fold"/>
</dbReference>
<evidence type="ECO:0000313" key="4">
    <source>
        <dbReference type="Proteomes" id="UP000192486"/>
    </source>
</evidence>
<dbReference type="InterPro" id="IPR006016">
    <property type="entry name" value="UspA"/>
</dbReference>
<dbReference type="Proteomes" id="UP000192486">
    <property type="component" value="Chromosome"/>
</dbReference>
<feature type="domain" description="UspA" evidence="2">
    <location>
        <begin position="2"/>
        <end position="136"/>
    </location>
</feature>
<dbReference type="PANTHER" id="PTHR46268">
    <property type="entry name" value="STRESS RESPONSE PROTEIN NHAX"/>
    <property type="match status" value="1"/>
</dbReference>
<proteinExistence type="inferred from homology"/>
<dbReference type="RefSeq" id="WP_029054244.1">
    <property type="nucleotide sequence ID" value="NZ_CP015108.1"/>
</dbReference>
<comment type="similarity">
    <text evidence="1">Belongs to the universal stress protein A family.</text>
</comment>
<sequence length="136" mass="15295">MKIAVAVDGSDNALRATDYAIMLMEQFSEAKLELIHVIDFNKEDERLLKQSPNSLDKYQKKKLQSALKLVKDKGIVAEVTVLQGNPHQQIIKHVNNNEIDHLILSSRGLRLLKNLVMGSVSQKVIKHVNTSVTIIK</sequence>
<evidence type="ECO:0000313" key="3">
    <source>
        <dbReference type="EMBL" id="ARF13931.1"/>
    </source>
</evidence>
<dbReference type="PANTHER" id="PTHR46268:SF6">
    <property type="entry name" value="UNIVERSAL STRESS PROTEIN UP12"/>
    <property type="match status" value="1"/>
</dbReference>
<gene>
    <name evidence="3" type="ORF">SporoS204_07100</name>
</gene>
<dbReference type="Gene3D" id="3.40.50.620">
    <property type="entry name" value="HUPs"/>
    <property type="match status" value="1"/>
</dbReference>
<dbReference type="SUPFAM" id="SSF52402">
    <property type="entry name" value="Adenine nucleotide alpha hydrolases-like"/>
    <property type="match status" value="1"/>
</dbReference>
<protein>
    <submittedName>
        <fullName evidence="3">Universal stress protein</fullName>
    </submittedName>
</protein>
<name>A0ABN4YT53_SPOUR</name>